<comment type="caution">
    <text evidence="3">The sequence shown here is derived from an EMBL/GenBank/DDBJ whole genome shotgun (WGS) entry which is preliminary data.</text>
</comment>
<dbReference type="Proteomes" id="UP001596445">
    <property type="component" value="Unassembled WGS sequence"/>
</dbReference>
<protein>
    <submittedName>
        <fullName evidence="3">Uncharacterized protein</fullName>
    </submittedName>
</protein>
<proteinExistence type="predicted"/>
<sequence>MRQLPPVTGTANRKIDDRKNWVANGLLVTVLGLPAIVAFMAAPSVILGAVLGIVGLRLTERASERADTDVVGRPSRSLNAEGPSWKSTAD</sequence>
<keyword evidence="2" id="KW-1133">Transmembrane helix</keyword>
<organism evidence="3 4">
    <name type="scientific">Halovenus salina</name>
    <dbReference type="NCBI Taxonomy" id="1510225"/>
    <lineage>
        <taxon>Archaea</taxon>
        <taxon>Methanobacteriati</taxon>
        <taxon>Methanobacteriota</taxon>
        <taxon>Stenosarchaea group</taxon>
        <taxon>Halobacteria</taxon>
        <taxon>Halobacteriales</taxon>
        <taxon>Haloarculaceae</taxon>
        <taxon>Halovenus</taxon>
    </lineage>
</organism>
<dbReference type="EMBL" id="JBHSZI010000001">
    <property type="protein sequence ID" value="MFC7059213.1"/>
    <property type="molecule type" value="Genomic_DNA"/>
</dbReference>
<accession>A0ABD5W7K5</accession>
<keyword evidence="4" id="KW-1185">Reference proteome</keyword>
<dbReference type="GeneID" id="76631328"/>
<evidence type="ECO:0000256" key="2">
    <source>
        <dbReference type="SAM" id="Phobius"/>
    </source>
</evidence>
<reference evidence="3 4" key="1">
    <citation type="journal article" date="2019" name="Int. J. Syst. Evol. Microbiol.">
        <title>The Global Catalogue of Microorganisms (GCM) 10K type strain sequencing project: providing services to taxonomists for standard genome sequencing and annotation.</title>
        <authorList>
            <consortium name="The Broad Institute Genomics Platform"/>
            <consortium name="The Broad Institute Genome Sequencing Center for Infectious Disease"/>
            <person name="Wu L."/>
            <person name="Ma J."/>
        </authorList>
    </citation>
    <scope>NUCLEOTIDE SEQUENCE [LARGE SCALE GENOMIC DNA]</scope>
    <source>
        <strain evidence="3 4">JCM 30072</strain>
    </source>
</reference>
<evidence type="ECO:0000256" key="1">
    <source>
        <dbReference type="SAM" id="MobiDB-lite"/>
    </source>
</evidence>
<keyword evidence="2" id="KW-0472">Membrane</keyword>
<dbReference type="AlphaFoldDB" id="A0ABD5W7K5"/>
<name>A0ABD5W7K5_9EURY</name>
<keyword evidence="2" id="KW-0812">Transmembrane</keyword>
<evidence type="ECO:0000313" key="3">
    <source>
        <dbReference type="EMBL" id="MFC7059213.1"/>
    </source>
</evidence>
<dbReference type="RefSeq" id="WP_267161959.1">
    <property type="nucleotide sequence ID" value="NZ_CP112972.1"/>
</dbReference>
<gene>
    <name evidence="3" type="ORF">ACFQQG_14805</name>
</gene>
<feature type="transmembrane region" description="Helical" evidence="2">
    <location>
        <begin position="26"/>
        <end position="56"/>
    </location>
</feature>
<evidence type="ECO:0000313" key="4">
    <source>
        <dbReference type="Proteomes" id="UP001596445"/>
    </source>
</evidence>
<feature type="region of interest" description="Disordered" evidence="1">
    <location>
        <begin position="63"/>
        <end position="90"/>
    </location>
</feature>